<dbReference type="GO" id="GO:0019843">
    <property type="term" value="F:rRNA binding"/>
    <property type="evidence" value="ECO:0007669"/>
    <property type="project" value="UniProtKB-UniRule"/>
</dbReference>
<comment type="function">
    <text evidence="7">Binds to the 23S rRNA.</text>
</comment>
<feature type="region of interest" description="Disordered" evidence="8">
    <location>
        <begin position="44"/>
        <end position="71"/>
    </location>
</feature>
<evidence type="ECO:0000259" key="9">
    <source>
        <dbReference type="PROSITE" id="PS00651"/>
    </source>
</evidence>
<dbReference type="SUPFAM" id="SSF55653">
    <property type="entry name" value="Ribosomal protein L9 C-domain"/>
    <property type="match status" value="1"/>
</dbReference>
<dbReference type="EMBL" id="CP036402">
    <property type="protein sequence ID" value="QBI20047.1"/>
    <property type="molecule type" value="Genomic_DNA"/>
</dbReference>
<keyword evidence="11" id="KW-1185">Reference proteome</keyword>
<sequence>MKVILKRDVDNLGEAGDVVDVANGYGNNYLVPRGLAMRATKGALADAEAMQRSRQRRAERSRAAAEEQQAELERAPVVLTANADDEGTLYGSVGVTQVAKGISEQLGAKVEKKRIRLDRPIKETGVHDVPVQLHADVVATVRVEIAPA</sequence>
<dbReference type="PANTHER" id="PTHR21368">
    <property type="entry name" value="50S RIBOSOMAL PROTEIN L9"/>
    <property type="match status" value="1"/>
</dbReference>
<protein>
    <recommendedName>
        <fullName evidence="6 7">Large ribosomal subunit protein bL9</fullName>
    </recommendedName>
</protein>
<dbReference type="GO" id="GO:0003735">
    <property type="term" value="F:structural constituent of ribosome"/>
    <property type="evidence" value="ECO:0007669"/>
    <property type="project" value="InterPro"/>
</dbReference>
<evidence type="ECO:0000256" key="3">
    <source>
        <dbReference type="ARBA" id="ARBA00022884"/>
    </source>
</evidence>
<evidence type="ECO:0000313" key="11">
    <source>
        <dbReference type="Proteomes" id="UP000291469"/>
    </source>
</evidence>
<dbReference type="GO" id="GO:0005840">
    <property type="term" value="C:ribosome"/>
    <property type="evidence" value="ECO:0007669"/>
    <property type="project" value="UniProtKB-KW"/>
</dbReference>
<dbReference type="GO" id="GO:0006412">
    <property type="term" value="P:translation"/>
    <property type="evidence" value="ECO:0007669"/>
    <property type="project" value="UniProtKB-UniRule"/>
</dbReference>
<gene>
    <name evidence="7" type="primary">rplI</name>
    <name evidence="10" type="ORF">ER308_11070</name>
</gene>
<dbReference type="Pfam" id="PF03948">
    <property type="entry name" value="Ribosomal_L9_C"/>
    <property type="match status" value="1"/>
</dbReference>
<feature type="compositionally biased region" description="Basic and acidic residues" evidence="8">
    <location>
        <begin position="56"/>
        <end position="65"/>
    </location>
</feature>
<dbReference type="AlphaFoldDB" id="A0A411YFY0"/>
<dbReference type="InterPro" id="IPR036791">
    <property type="entry name" value="Ribosomal_bL9_C_sf"/>
</dbReference>
<keyword evidence="3 7" id="KW-0694">RNA-binding</keyword>
<evidence type="ECO:0000256" key="7">
    <source>
        <dbReference type="HAMAP-Rule" id="MF_00503"/>
    </source>
</evidence>
<comment type="similarity">
    <text evidence="1 7">Belongs to the bacterial ribosomal protein bL9 family.</text>
</comment>
<feature type="domain" description="Ribosomal protein L9" evidence="9">
    <location>
        <begin position="13"/>
        <end position="40"/>
    </location>
</feature>
<evidence type="ECO:0000256" key="8">
    <source>
        <dbReference type="SAM" id="MobiDB-lite"/>
    </source>
</evidence>
<dbReference type="InterPro" id="IPR020070">
    <property type="entry name" value="Ribosomal_bL9_N"/>
</dbReference>
<organism evidence="10 11">
    <name type="scientific">Egibacter rhizosphaerae</name>
    <dbReference type="NCBI Taxonomy" id="1670831"/>
    <lineage>
        <taxon>Bacteria</taxon>
        <taxon>Bacillati</taxon>
        <taxon>Actinomycetota</taxon>
        <taxon>Nitriliruptoria</taxon>
        <taxon>Egibacterales</taxon>
        <taxon>Egibacteraceae</taxon>
        <taxon>Egibacter</taxon>
    </lineage>
</organism>
<dbReference type="InterPro" id="IPR009027">
    <property type="entry name" value="Ribosomal_bL9/RNase_H1_N"/>
</dbReference>
<name>A0A411YFY0_9ACTN</name>
<dbReference type="InterPro" id="IPR020069">
    <property type="entry name" value="Ribosomal_bL9_C"/>
</dbReference>
<dbReference type="Proteomes" id="UP000291469">
    <property type="component" value="Chromosome"/>
</dbReference>
<keyword evidence="2 7" id="KW-0699">rRNA-binding</keyword>
<dbReference type="SUPFAM" id="SSF55658">
    <property type="entry name" value="L9 N-domain-like"/>
    <property type="match status" value="1"/>
</dbReference>
<dbReference type="Gene3D" id="3.40.5.10">
    <property type="entry name" value="Ribosomal protein L9, N-terminal domain"/>
    <property type="match status" value="1"/>
</dbReference>
<evidence type="ECO:0000256" key="5">
    <source>
        <dbReference type="ARBA" id="ARBA00023274"/>
    </source>
</evidence>
<dbReference type="InterPro" id="IPR000244">
    <property type="entry name" value="Ribosomal_bL9"/>
</dbReference>
<dbReference type="InterPro" id="IPR020594">
    <property type="entry name" value="Ribosomal_bL9_bac/chp"/>
</dbReference>
<dbReference type="RefSeq" id="WP_131155044.1">
    <property type="nucleotide sequence ID" value="NZ_CP036402.1"/>
</dbReference>
<evidence type="ECO:0000256" key="6">
    <source>
        <dbReference type="ARBA" id="ARBA00035292"/>
    </source>
</evidence>
<dbReference type="Pfam" id="PF01281">
    <property type="entry name" value="Ribosomal_L9_N"/>
    <property type="match status" value="1"/>
</dbReference>
<dbReference type="NCBIfam" id="TIGR00158">
    <property type="entry name" value="L9"/>
    <property type="match status" value="1"/>
</dbReference>
<evidence type="ECO:0000256" key="2">
    <source>
        <dbReference type="ARBA" id="ARBA00022730"/>
    </source>
</evidence>
<dbReference type="OrthoDB" id="9788336at2"/>
<reference evidence="10 11" key="1">
    <citation type="submission" date="2019-01" db="EMBL/GenBank/DDBJ databases">
        <title>Egibacter rhizosphaerae EGI 80759T.</title>
        <authorList>
            <person name="Chen D.-D."/>
            <person name="Tian Y."/>
            <person name="Jiao J.-Y."/>
            <person name="Zhang X.-T."/>
            <person name="Zhang Y.-G."/>
            <person name="Zhang Y."/>
            <person name="Xiao M."/>
            <person name="Shu W.-S."/>
            <person name="Li W.-J."/>
        </authorList>
    </citation>
    <scope>NUCLEOTIDE SEQUENCE [LARGE SCALE GENOMIC DNA]</scope>
    <source>
        <strain evidence="10 11">EGI 80759</strain>
    </source>
</reference>
<accession>A0A411YFY0</accession>
<proteinExistence type="inferred from homology"/>
<dbReference type="PROSITE" id="PS00651">
    <property type="entry name" value="RIBOSOMAL_L9"/>
    <property type="match status" value="1"/>
</dbReference>
<dbReference type="HAMAP" id="MF_00503">
    <property type="entry name" value="Ribosomal_bL9"/>
    <property type="match status" value="1"/>
</dbReference>
<dbReference type="KEGG" id="erz:ER308_11070"/>
<evidence type="ECO:0000313" key="10">
    <source>
        <dbReference type="EMBL" id="QBI20047.1"/>
    </source>
</evidence>
<evidence type="ECO:0000256" key="1">
    <source>
        <dbReference type="ARBA" id="ARBA00010605"/>
    </source>
</evidence>
<dbReference type="Gene3D" id="3.10.430.100">
    <property type="entry name" value="Ribosomal protein L9, C-terminal domain"/>
    <property type="match status" value="1"/>
</dbReference>
<dbReference type="FunFam" id="3.40.5.10:FF:000003">
    <property type="entry name" value="50S ribosomal protein L9"/>
    <property type="match status" value="1"/>
</dbReference>
<keyword evidence="5 7" id="KW-0687">Ribonucleoprotein</keyword>
<evidence type="ECO:0000256" key="4">
    <source>
        <dbReference type="ARBA" id="ARBA00022980"/>
    </source>
</evidence>
<dbReference type="InterPro" id="IPR036935">
    <property type="entry name" value="Ribosomal_bL9_N_sf"/>
</dbReference>
<dbReference type="GO" id="GO:1990904">
    <property type="term" value="C:ribonucleoprotein complex"/>
    <property type="evidence" value="ECO:0007669"/>
    <property type="project" value="UniProtKB-KW"/>
</dbReference>
<keyword evidence="4 7" id="KW-0689">Ribosomal protein</keyword>